<dbReference type="AlphaFoldDB" id="A0A0G1M7D6"/>
<organism evidence="2 3">
    <name type="scientific">Candidatus Woesebacteria bacterium GW2011_GWE1_45_18</name>
    <dbReference type="NCBI Taxonomy" id="1618598"/>
    <lineage>
        <taxon>Bacteria</taxon>
        <taxon>Candidatus Woeseibacteriota</taxon>
    </lineage>
</organism>
<evidence type="ECO:0000256" key="1">
    <source>
        <dbReference type="SAM" id="MobiDB-lite"/>
    </source>
</evidence>
<reference evidence="2 3" key="1">
    <citation type="journal article" date="2015" name="Nature">
        <title>rRNA introns, odd ribosomes, and small enigmatic genomes across a large radiation of phyla.</title>
        <authorList>
            <person name="Brown C.T."/>
            <person name="Hug L.A."/>
            <person name="Thomas B.C."/>
            <person name="Sharon I."/>
            <person name="Castelle C.J."/>
            <person name="Singh A."/>
            <person name="Wilkins M.J."/>
            <person name="Williams K.H."/>
            <person name="Banfield J.F."/>
        </authorList>
    </citation>
    <scope>NUCLEOTIDE SEQUENCE [LARGE SCALE GENOMIC DNA]</scope>
</reference>
<proteinExistence type="predicted"/>
<feature type="region of interest" description="Disordered" evidence="1">
    <location>
        <begin position="81"/>
        <end position="104"/>
    </location>
</feature>
<gene>
    <name evidence="2" type="ORF">UX03_C0005G0001</name>
</gene>
<evidence type="ECO:0000313" key="3">
    <source>
        <dbReference type="Proteomes" id="UP000034086"/>
    </source>
</evidence>
<sequence>MSPDIEPSRVKRIRNDFLNGGVSAGQEVERAEAILDAVFGSGRHLAVIDTSDFYPEGPDVSIEEAAAEQTRLQEAIDQEIASENLGNSPVKNGLPPCLRVKKTS</sequence>
<protein>
    <submittedName>
        <fullName evidence="2">Uncharacterized protein</fullName>
    </submittedName>
</protein>
<name>A0A0G1M7D6_9BACT</name>
<dbReference type="Proteomes" id="UP000034086">
    <property type="component" value="Unassembled WGS sequence"/>
</dbReference>
<accession>A0A0G1M7D6</accession>
<evidence type="ECO:0000313" key="2">
    <source>
        <dbReference type="EMBL" id="KKU04017.1"/>
    </source>
</evidence>
<comment type="caution">
    <text evidence="2">The sequence shown here is derived from an EMBL/GenBank/DDBJ whole genome shotgun (WGS) entry which is preliminary data.</text>
</comment>
<dbReference type="EMBL" id="LCKQ01000005">
    <property type="protein sequence ID" value="KKU04017.1"/>
    <property type="molecule type" value="Genomic_DNA"/>
</dbReference>